<evidence type="ECO:0000256" key="1">
    <source>
        <dbReference type="ARBA" id="ARBA00001353"/>
    </source>
</evidence>
<name>A0A4Q5M2D6_9BACT</name>
<dbReference type="GO" id="GO:0004150">
    <property type="term" value="F:dihydroneopterin aldolase activity"/>
    <property type="evidence" value="ECO:0007669"/>
    <property type="project" value="UniProtKB-UniRule"/>
</dbReference>
<dbReference type="EMBL" id="SEWF01000007">
    <property type="protein sequence ID" value="RYU96441.1"/>
    <property type="molecule type" value="Genomic_DNA"/>
</dbReference>
<gene>
    <name evidence="8" type="primary">folB</name>
    <name evidence="8" type="ORF">EWM59_06385</name>
</gene>
<dbReference type="Pfam" id="PF02152">
    <property type="entry name" value="FolB"/>
    <property type="match status" value="1"/>
</dbReference>
<evidence type="ECO:0000256" key="3">
    <source>
        <dbReference type="ARBA" id="ARBA00005708"/>
    </source>
</evidence>
<dbReference type="RefSeq" id="WP_130020117.1">
    <property type="nucleotide sequence ID" value="NZ_SEWF01000007.1"/>
</dbReference>
<organism evidence="8 9">
    <name type="scientific">Emticicia agri</name>
    <dbReference type="NCBI Taxonomy" id="2492393"/>
    <lineage>
        <taxon>Bacteria</taxon>
        <taxon>Pseudomonadati</taxon>
        <taxon>Bacteroidota</taxon>
        <taxon>Cytophagia</taxon>
        <taxon>Cytophagales</taxon>
        <taxon>Leadbetterellaceae</taxon>
        <taxon>Emticicia</taxon>
    </lineage>
</organism>
<evidence type="ECO:0000256" key="6">
    <source>
        <dbReference type="RuleBase" id="RU362079"/>
    </source>
</evidence>
<dbReference type="Proteomes" id="UP000293162">
    <property type="component" value="Unassembled WGS sequence"/>
</dbReference>
<dbReference type="InterPro" id="IPR006156">
    <property type="entry name" value="Dihydroneopterin_aldolase"/>
</dbReference>
<protein>
    <recommendedName>
        <fullName evidence="6">7,8-dihydroneopterin aldolase</fullName>
        <ecNumber evidence="6">4.1.2.25</ecNumber>
    </recommendedName>
</protein>
<evidence type="ECO:0000259" key="7">
    <source>
        <dbReference type="SMART" id="SM00905"/>
    </source>
</evidence>
<dbReference type="SUPFAM" id="SSF55620">
    <property type="entry name" value="Tetrahydrobiopterin biosynthesis enzymes-like"/>
    <property type="match status" value="1"/>
</dbReference>
<dbReference type="PANTHER" id="PTHR42844:SF1">
    <property type="entry name" value="DIHYDRONEOPTERIN ALDOLASE 1-RELATED"/>
    <property type="match status" value="1"/>
</dbReference>
<dbReference type="GO" id="GO:0005737">
    <property type="term" value="C:cytoplasm"/>
    <property type="evidence" value="ECO:0007669"/>
    <property type="project" value="TreeGrafter"/>
</dbReference>
<comment type="catalytic activity">
    <reaction evidence="1 6">
        <text>7,8-dihydroneopterin = 6-hydroxymethyl-7,8-dihydropterin + glycolaldehyde</text>
        <dbReference type="Rhea" id="RHEA:10540"/>
        <dbReference type="ChEBI" id="CHEBI:17001"/>
        <dbReference type="ChEBI" id="CHEBI:17071"/>
        <dbReference type="ChEBI" id="CHEBI:44841"/>
        <dbReference type="EC" id="4.1.2.25"/>
    </reaction>
</comment>
<dbReference type="SMART" id="SM00905">
    <property type="entry name" value="FolB"/>
    <property type="match status" value="1"/>
</dbReference>
<dbReference type="AlphaFoldDB" id="A0A4Q5M2D6"/>
<dbReference type="InterPro" id="IPR006157">
    <property type="entry name" value="FolB_dom"/>
</dbReference>
<keyword evidence="4 6" id="KW-0289">Folate biosynthesis</keyword>
<accession>A0A4Q5M2D6</accession>
<dbReference type="Gene3D" id="3.30.1130.10">
    <property type="match status" value="1"/>
</dbReference>
<comment type="function">
    <text evidence="6">Catalyzes the conversion of 7,8-dihydroneopterin to 6-hydroxymethyl-7,8-dihydropterin.</text>
</comment>
<comment type="similarity">
    <text evidence="3 6">Belongs to the DHNA family.</text>
</comment>
<keyword evidence="9" id="KW-1185">Reference proteome</keyword>
<reference evidence="8 9" key="1">
    <citation type="submission" date="2019-02" db="EMBL/GenBank/DDBJ databases">
        <title>Bacterial novel species Emticicia sp. 17J42-9 isolated from soil.</title>
        <authorList>
            <person name="Jung H.-Y."/>
        </authorList>
    </citation>
    <scope>NUCLEOTIDE SEQUENCE [LARGE SCALE GENOMIC DNA]</scope>
    <source>
        <strain evidence="8 9">17J42-9</strain>
    </source>
</reference>
<evidence type="ECO:0000313" key="9">
    <source>
        <dbReference type="Proteomes" id="UP000293162"/>
    </source>
</evidence>
<dbReference type="PANTHER" id="PTHR42844">
    <property type="entry name" value="DIHYDRONEOPTERIN ALDOLASE 1-RELATED"/>
    <property type="match status" value="1"/>
</dbReference>
<dbReference type="EC" id="4.1.2.25" evidence="6"/>
<comment type="pathway">
    <text evidence="2 6">Cofactor biosynthesis; tetrahydrofolate biosynthesis; 2-amino-4-hydroxy-6-hydroxymethyl-7,8-dihydropteridine diphosphate from 7,8-dihydroneopterin triphosphate: step 3/4.</text>
</comment>
<dbReference type="NCBIfam" id="TIGR00525">
    <property type="entry name" value="folB"/>
    <property type="match status" value="1"/>
</dbReference>
<evidence type="ECO:0000256" key="4">
    <source>
        <dbReference type="ARBA" id="ARBA00022909"/>
    </source>
</evidence>
<dbReference type="OrthoDB" id="9803748at2"/>
<feature type="domain" description="Dihydroneopterin aldolase/epimerase" evidence="7">
    <location>
        <begin position="4"/>
        <end position="116"/>
    </location>
</feature>
<evidence type="ECO:0000256" key="2">
    <source>
        <dbReference type="ARBA" id="ARBA00005013"/>
    </source>
</evidence>
<dbReference type="NCBIfam" id="TIGR00526">
    <property type="entry name" value="folB_dom"/>
    <property type="match status" value="1"/>
</dbReference>
<proteinExistence type="inferred from homology"/>
<dbReference type="InterPro" id="IPR043133">
    <property type="entry name" value="GTP-CH-I_C/QueF"/>
</dbReference>
<dbReference type="GO" id="GO:0046654">
    <property type="term" value="P:tetrahydrofolate biosynthetic process"/>
    <property type="evidence" value="ECO:0007669"/>
    <property type="project" value="UniProtKB-UniRule"/>
</dbReference>
<sequence>MGIISLEGLEFFAYHGYYDEEQKMGNKYSIDIAITADLNRAAQEDRLSLTVNYEVVYAIIADVMKIKHRLLEHIAYKIIEAVKEQFPEIQQITVNVSKFNPPIGGVCERSKISITTPFSLPPVEEG</sequence>
<evidence type="ECO:0000256" key="5">
    <source>
        <dbReference type="ARBA" id="ARBA00023239"/>
    </source>
</evidence>
<keyword evidence="5 6" id="KW-0456">Lyase</keyword>
<dbReference type="GO" id="GO:0046656">
    <property type="term" value="P:folic acid biosynthetic process"/>
    <property type="evidence" value="ECO:0007669"/>
    <property type="project" value="UniProtKB-UniRule"/>
</dbReference>
<comment type="caution">
    <text evidence="8">The sequence shown here is derived from an EMBL/GenBank/DDBJ whole genome shotgun (WGS) entry which is preliminary data.</text>
</comment>
<dbReference type="UniPathway" id="UPA00077">
    <property type="reaction ID" value="UER00154"/>
</dbReference>
<evidence type="ECO:0000313" key="8">
    <source>
        <dbReference type="EMBL" id="RYU96441.1"/>
    </source>
</evidence>